<proteinExistence type="predicted"/>
<reference evidence="2 3" key="1">
    <citation type="submission" date="2022-05" db="EMBL/GenBank/DDBJ databases">
        <authorList>
            <consortium name="Genoscope - CEA"/>
            <person name="William W."/>
        </authorList>
    </citation>
    <scope>NUCLEOTIDE SEQUENCE [LARGE SCALE GENOMIC DNA]</scope>
</reference>
<comment type="caution">
    <text evidence="2">The sequence shown here is derived from an EMBL/GenBank/DDBJ whole genome shotgun (WGS) entry which is preliminary data.</text>
</comment>
<accession>A0AAU9WY63</accession>
<organism evidence="2 3">
    <name type="scientific">Pocillopora meandrina</name>
    <dbReference type="NCBI Taxonomy" id="46732"/>
    <lineage>
        <taxon>Eukaryota</taxon>
        <taxon>Metazoa</taxon>
        <taxon>Cnidaria</taxon>
        <taxon>Anthozoa</taxon>
        <taxon>Hexacorallia</taxon>
        <taxon>Scleractinia</taxon>
        <taxon>Astrocoeniina</taxon>
        <taxon>Pocilloporidae</taxon>
        <taxon>Pocillopora</taxon>
    </lineage>
</organism>
<dbReference type="AlphaFoldDB" id="A0AAU9WY63"/>
<feature type="transmembrane region" description="Helical" evidence="1">
    <location>
        <begin position="69"/>
        <end position="90"/>
    </location>
</feature>
<evidence type="ECO:0000313" key="2">
    <source>
        <dbReference type="EMBL" id="CAH3130052.1"/>
    </source>
</evidence>
<evidence type="ECO:0000313" key="3">
    <source>
        <dbReference type="Proteomes" id="UP001159428"/>
    </source>
</evidence>
<keyword evidence="1" id="KW-1133">Transmembrane helix</keyword>
<feature type="transmembrane region" description="Helical" evidence="1">
    <location>
        <begin position="36"/>
        <end position="57"/>
    </location>
</feature>
<keyword evidence="1" id="KW-0472">Membrane</keyword>
<dbReference type="EMBL" id="CALNXJ010000024">
    <property type="protein sequence ID" value="CAH3130052.1"/>
    <property type="molecule type" value="Genomic_DNA"/>
</dbReference>
<evidence type="ECO:0000256" key="1">
    <source>
        <dbReference type="SAM" id="Phobius"/>
    </source>
</evidence>
<keyword evidence="3" id="KW-1185">Reference proteome</keyword>
<protein>
    <submittedName>
        <fullName evidence="2">Uncharacterized protein</fullName>
    </submittedName>
</protein>
<sequence>MNNGWVLMNTQLEMTWQTWDYDITTLDTSRSTYFDFLLGLPSSPSKIAALYILYSNFHRNSSFNGEVKMKISFFLALFCFVLAVGFSVAVTENDLANMADEFEAEKLPG</sequence>
<name>A0AAU9WY63_9CNID</name>
<keyword evidence="1" id="KW-0812">Transmembrane</keyword>
<dbReference type="Proteomes" id="UP001159428">
    <property type="component" value="Unassembled WGS sequence"/>
</dbReference>
<gene>
    <name evidence="2" type="ORF">PMEA_00013789</name>
</gene>